<dbReference type="OrthoDB" id="329835at2759"/>
<dbReference type="Pfam" id="PF21089">
    <property type="entry name" value="PKS_DH_N"/>
    <property type="match status" value="1"/>
</dbReference>
<dbReference type="SMART" id="SM00826">
    <property type="entry name" value="PKS_DH"/>
    <property type="match status" value="1"/>
</dbReference>
<dbReference type="InterPro" id="IPR032088">
    <property type="entry name" value="SAT"/>
</dbReference>
<evidence type="ECO:0000256" key="1">
    <source>
        <dbReference type="ARBA" id="ARBA00005179"/>
    </source>
</evidence>
<dbReference type="CDD" id="cd00833">
    <property type="entry name" value="PKS"/>
    <property type="match status" value="1"/>
</dbReference>
<dbReference type="GO" id="GO:0031177">
    <property type="term" value="F:phosphopantetheine binding"/>
    <property type="evidence" value="ECO:0007669"/>
    <property type="project" value="InterPro"/>
</dbReference>
<reference evidence="10" key="2">
    <citation type="submission" date="2021-10" db="EMBL/GenBank/DDBJ databases">
        <title>Phylogenomics reveals ancestral predisposition of the termite-cultivated fungus Termitomyces towards a domesticated lifestyle.</title>
        <authorList>
            <person name="Auxier B."/>
            <person name="Grum-Grzhimaylo A."/>
            <person name="Cardenas M.E."/>
            <person name="Lodge J.D."/>
            <person name="Laessoe T."/>
            <person name="Pedersen O."/>
            <person name="Smith M.E."/>
            <person name="Kuyper T.W."/>
            <person name="Franco-Molano E.A."/>
            <person name="Baroni T.J."/>
            <person name="Aanen D.K."/>
        </authorList>
    </citation>
    <scope>NUCLEOTIDE SEQUENCE</scope>
    <source>
        <strain evidence="10">D49</strain>
    </source>
</reference>
<dbReference type="GO" id="GO:0004312">
    <property type="term" value="F:fatty acid synthase activity"/>
    <property type="evidence" value="ECO:0007669"/>
    <property type="project" value="TreeGrafter"/>
</dbReference>
<evidence type="ECO:0000256" key="5">
    <source>
        <dbReference type="ARBA" id="ARBA00023026"/>
    </source>
</evidence>
<dbReference type="SMART" id="SM00827">
    <property type="entry name" value="PKS_AT"/>
    <property type="match status" value="1"/>
</dbReference>
<dbReference type="InterPro" id="IPR001227">
    <property type="entry name" value="Ac_transferase_dom_sf"/>
</dbReference>
<feature type="region of interest" description="C-terminal hotdog fold" evidence="6">
    <location>
        <begin position="1462"/>
        <end position="1615"/>
    </location>
</feature>
<keyword evidence="4" id="KW-0808">Transferase</keyword>
<dbReference type="Pfam" id="PF16073">
    <property type="entry name" value="SAT"/>
    <property type="match status" value="1"/>
</dbReference>
<dbReference type="InterPro" id="IPR016036">
    <property type="entry name" value="Malonyl_transacylase_ACP-bd"/>
</dbReference>
<dbReference type="InterPro" id="IPR016039">
    <property type="entry name" value="Thiolase-like"/>
</dbReference>
<dbReference type="Gene3D" id="3.30.70.3290">
    <property type="match status" value="1"/>
</dbReference>
<dbReference type="Gene3D" id="3.40.50.1820">
    <property type="entry name" value="alpha/beta hydrolase"/>
    <property type="match status" value="1"/>
</dbReference>
<dbReference type="SUPFAM" id="SSF55048">
    <property type="entry name" value="Probable ACP-binding domain of malonyl-CoA ACP transacylase"/>
    <property type="match status" value="1"/>
</dbReference>
<dbReference type="Gene3D" id="3.10.129.110">
    <property type="entry name" value="Polyketide synthase dehydratase"/>
    <property type="match status" value="1"/>
</dbReference>
<dbReference type="InterPro" id="IPR016035">
    <property type="entry name" value="Acyl_Trfase/lysoPLipase"/>
</dbReference>
<name>A0A9P7GST7_9AGAR</name>
<feature type="domain" description="Ketosynthase family 3 (KS3)" evidence="8">
    <location>
        <begin position="399"/>
        <end position="825"/>
    </location>
</feature>
<dbReference type="PROSITE" id="PS52019">
    <property type="entry name" value="PKS_MFAS_DH"/>
    <property type="match status" value="1"/>
</dbReference>
<dbReference type="SUPFAM" id="SSF53901">
    <property type="entry name" value="Thiolase-like"/>
    <property type="match status" value="1"/>
</dbReference>
<evidence type="ECO:0000313" key="11">
    <source>
        <dbReference type="Proteomes" id="UP000717328"/>
    </source>
</evidence>
<feature type="active site" description="Proton acceptor; for dehydratase activity" evidence="6">
    <location>
        <position position="1339"/>
    </location>
</feature>
<evidence type="ECO:0000259" key="8">
    <source>
        <dbReference type="PROSITE" id="PS52004"/>
    </source>
</evidence>
<keyword evidence="5" id="KW-0843">Virulence</keyword>
<feature type="domain" description="PKS/mFAS DH" evidence="9">
    <location>
        <begin position="1296"/>
        <end position="1615"/>
    </location>
</feature>
<dbReference type="InterPro" id="IPR050091">
    <property type="entry name" value="PKS_NRPS_Biosynth_Enz"/>
</dbReference>
<evidence type="ECO:0000256" key="6">
    <source>
        <dbReference type="PROSITE-ProRule" id="PRU01363"/>
    </source>
</evidence>
<keyword evidence="11" id="KW-1185">Reference proteome</keyword>
<dbReference type="PANTHER" id="PTHR43775">
    <property type="entry name" value="FATTY ACID SYNTHASE"/>
    <property type="match status" value="1"/>
</dbReference>
<dbReference type="NCBIfam" id="TIGR04532">
    <property type="entry name" value="PT_fungal_PKS"/>
    <property type="match status" value="1"/>
</dbReference>
<dbReference type="InterPro" id="IPR009081">
    <property type="entry name" value="PP-bd_ACP"/>
</dbReference>
<dbReference type="Gene3D" id="3.40.47.10">
    <property type="match status" value="1"/>
</dbReference>
<dbReference type="SUPFAM" id="SSF53474">
    <property type="entry name" value="alpha/beta-Hydrolases"/>
    <property type="match status" value="1"/>
</dbReference>
<dbReference type="SMART" id="SM00823">
    <property type="entry name" value="PKS_PP"/>
    <property type="match status" value="2"/>
</dbReference>
<feature type="domain" description="Carrier" evidence="7">
    <location>
        <begin position="1765"/>
        <end position="1842"/>
    </location>
</feature>
<dbReference type="Pfam" id="PF00109">
    <property type="entry name" value="ketoacyl-synt"/>
    <property type="match status" value="1"/>
</dbReference>
<dbReference type="Pfam" id="PF14765">
    <property type="entry name" value="PS-DH"/>
    <property type="match status" value="1"/>
</dbReference>
<gene>
    <name evidence="10" type="ORF">H0H81_004753</name>
</gene>
<reference evidence="10" key="1">
    <citation type="submission" date="2021-02" db="EMBL/GenBank/DDBJ databases">
        <authorList>
            <person name="Nieuwenhuis M."/>
            <person name="Van De Peppel L.J.J."/>
        </authorList>
    </citation>
    <scope>NUCLEOTIDE SEQUENCE</scope>
    <source>
        <strain evidence="10">D49</strain>
    </source>
</reference>
<evidence type="ECO:0000256" key="3">
    <source>
        <dbReference type="ARBA" id="ARBA00022553"/>
    </source>
</evidence>
<dbReference type="Pfam" id="PF22621">
    <property type="entry name" value="CurL-like_PKS_C"/>
    <property type="match status" value="1"/>
</dbReference>
<dbReference type="InterPro" id="IPR049551">
    <property type="entry name" value="PKS_DH_C"/>
</dbReference>
<feature type="non-terminal residue" evidence="10">
    <location>
        <position position="2113"/>
    </location>
</feature>
<evidence type="ECO:0000256" key="2">
    <source>
        <dbReference type="ARBA" id="ARBA00022450"/>
    </source>
</evidence>
<evidence type="ECO:0000313" key="10">
    <source>
        <dbReference type="EMBL" id="KAG5652522.1"/>
    </source>
</evidence>
<dbReference type="SMART" id="SM00825">
    <property type="entry name" value="PKS_KS"/>
    <property type="match status" value="1"/>
</dbReference>
<comment type="caution">
    <text evidence="10">The sequence shown here is derived from an EMBL/GenBank/DDBJ whole genome shotgun (WGS) entry which is preliminary data.</text>
</comment>
<dbReference type="SUPFAM" id="SSF47336">
    <property type="entry name" value="ACP-like"/>
    <property type="match status" value="2"/>
</dbReference>
<feature type="active site" description="Proton donor; for dehydratase activity" evidence="6">
    <location>
        <position position="1526"/>
    </location>
</feature>
<feature type="domain" description="Carrier" evidence="7">
    <location>
        <begin position="1652"/>
        <end position="1730"/>
    </location>
</feature>
<accession>A0A9P7GST7</accession>
<dbReference type="PANTHER" id="PTHR43775:SF37">
    <property type="entry name" value="SI:DKEY-61P9.11"/>
    <property type="match status" value="1"/>
</dbReference>
<dbReference type="InterPro" id="IPR020806">
    <property type="entry name" value="PKS_PP-bd"/>
</dbReference>
<evidence type="ECO:0000256" key="4">
    <source>
        <dbReference type="ARBA" id="ARBA00022679"/>
    </source>
</evidence>
<dbReference type="InterPro" id="IPR001031">
    <property type="entry name" value="Thioesterase"/>
</dbReference>
<dbReference type="Gene3D" id="3.40.366.10">
    <property type="entry name" value="Malonyl-Coenzyme A Acyl Carrier Protein, domain 2"/>
    <property type="match status" value="3"/>
</dbReference>
<sequence>MATPSPTPLHLPVFAGQGTTVVTAPQTRQTALLDASSHSGSILLAACHEAFHHELSSLPAPELFHVDIDLEDFEDPQKLLFLSKERYLHNAIISGSTLFLQQSLRYLAFVEALGNSTHSLTPFSDVLRQNSDYGLGVLGFSSGILPACVVATSFSTFSYISKAIEAYRLALWVGIRSQLYRREVLQSGSLDLETSLPWSLVFHGMGQSDAEESISNFNQNQPLEKNHLYITAVMDDTCVTISGRPDTLSNFVGFISNKKGLVIHKTTLNALYHSPAHFDATRERIIADTISRNIRFPQFSDIRVPIRSTFNGKLITKHETSGSLLQLVVDMILIQPVNWNIVIENILNSSPDIPIQILNFGPGSGLTRGIERAFPRGCISITDLTVAAANSQAEGKVKQEPIAIVGMAVNMPGAPNVSKLWEILDKGINTISEIPEHRFKVSDYNDGENSKRTMKAHTGNFVDGVDEFDNKFFKISPREAKSMDPQQRILLHTAYEALEDSGYVPNSTPTSRPEAFGCYIGVATHDYIQNLREEIDVYYSPGTLKAFLSGRISYAMQLGGPSLVVDTACSSSIVAVYQGARALMNRDCDSALVGGVNIISSPDMFLGLDRAHFLSPTGQCKAFDASANGYSRSEGCGVFVLKRLSDALAENDRILGVIRGIEVNQSGLAHSITHPHAPTQAALFRRVLENSNIEPTRINVVEAHGTGTQAGDPNELESIRSVFSCHRSPANPLHITSVKANIGHLEAASGAAGLAKLLLMLQHKRIPRQISLKNLNPRIAPLDTDNTVIDLVDTEWLPSHEGMTRLALLNNFGAAGSNTALLLEEHKSPDSLESIPDGVSYVFGLSAKDEAALEMMRSRYLQYLEGPDVAPLSDIAYTATARRQLYDHRLAVSATTSAGLIEKLRTALIFQPTKEAQAIFVFSGQGGQYLGMGRSLYRTSKFFRNRIDDCHRILVTSGFPGILAIINADNAGSRLSKLEEFEAYQVAIFSLQYALASLWISWGLLPRAVVGHSLGEYAALAIANVISMKDALLIVANRARLMVEKCAIDTTGMIAVNLRPASVQEVIQSSVEFASLSIACFNSPIDTVVSGPLVKLRAFKAYLDTKIGCKSLLLSVPFGYHGQAMTPLLEDLTSVASRVIFSAPTIPVVSNVLGKTVLAGDRSVFNASYFARHCAEPVLFDKGVQSLVSSLSTSVIDIWIEIGPHTTTIPMLKANTSLTRESILLGSLRRQQEPWATLTASLSQLFTAGVDIRWRQTFAHVPATCISLPSYPFASNKFWVHYKEPRSNVDLNSKLPPVVTANTTYSMLDTWTQRPSKENGFVAIFATPLSNLTRWITGHAVGGTPLCPASVYIEQALSAVHLACDHLGIALQDAHVLLRQIVFAKPLVYDIAALQVVVTTVTVQDGSGTFRISSRTKSPQEDVVHAHGEFRLQPTLQTITKFTRALPTISRYMSVVVKPNAITAPEVFSTRTAYGVIFPRVVDYSKEYHTMRSITVDASSMEACADVRLPEDYDRGRFVVHPVFMDTLLHVAGFVANLQGSPNDAFICTDVGAVKVIPNLIDNDASYTVYCSNAWVPEDGMMLSDAYAVLSTTPRRIVAHMKGMQFRRVRLDRLKRGLSLTASKDARHPEPRISLRPKDRLQTLQSSSTIVTPTPMFQDMIVDIVSQACDLKSEELDLDADVAFLGVDSLMSIEIYDRLARAFPEASLNSRTLSFCTTLKDIIREVSAKLNPRGLGFDSPWTAFSGTSTPRTLVTPDDALLEPMNLSVDNEIDFKRILASVLDLNVGSIDDDTDLEYLGLDSLTSIEALHALKSEFGLDIPTNIFTTYHTSREVQAYLSSRLTERPESPNSKLGSSSKSTGIITNILRLDTVPLLLQTCDSKRPPLFLIHDGSGLVNYLERLPEIGRSVWGIQNPKFITERSWDSITQMGKAYADLIRNATAGPVLLGGWSFGGIAAYEIAGHLERMDIDVQGILLIDSPSPLEHVPLSESLIDTVLNLEGRSSNSELNRLVKAQFSMNSRLLGAYNPEPLIGRCPPIVLLRSEEGFSATGVEVPLWLSNRDNPRLAASGWEALSGDQVKLIDIPGNHFQPFHASKIREVSLRILEGCDYLEQ</sequence>
<dbReference type="InterPro" id="IPR020807">
    <property type="entry name" value="PKS_DH"/>
</dbReference>
<comment type="pathway">
    <text evidence="1">Secondary metabolite biosynthesis.</text>
</comment>
<dbReference type="Gene3D" id="1.10.1200.10">
    <property type="entry name" value="ACP-like"/>
    <property type="match status" value="2"/>
</dbReference>
<dbReference type="Pfam" id="PF02801">
    <property type="entry name" value="Ketoacyl-synt_C"/>
    <property type="match status" value="1"/>
</dbReference>
<dbReference type="GO" id="GO:0044550">
    <property type="term" value="P:secondary metabolite biosynthetic process"/>
    <property type="evidence" value="ECO:0007669"/>
    <property type="project" value="UniProtKB-ARBA"/>
</dbReference>
<keyword evidence="3" id="KW-0597">Phosphoprotein</keyword>
<dbReference type="PROSITE" id="PS50075">
    <property type="entry name" value="CARRIER"/>
    <property type="match status" value="2"/>
</dbReference>
<dbReference type="EMBL" id="JABCKI010000120">
    <property type="protein sequence ID" value="KAG5652522.1"/>
    <property type="molecule type" value="Genomic_DNA"/>
</dbReference>
<dbReference type="InterPro" id="IPR014031">
    <property type="entry name" value="Ketoacyl_synth_C"/>
</dbReference>
<protein>
    <submittedName>
        <fullName evidence="10">Type I Iterative PKS</fullName>
    </submittedName>
</protein>
<feature type="region of interest" description="N-terminal hotdog fold" evidence="6">
    <location>
        <begin position="1296"/>
        <end position="1437"/>
    </location>
</feature>
<dbReference type="Pfam" id="PF00975">
    <property type="entry name" value="Thioesterase"/>
    <property type="match status" value="1"/>
</dbReference>
<dbReference type="InterPro" id="IPR049900">
    <property type="entry name" value="PKS_mFAS_DH"/>
</dbReference>
<evidence type="ECO:0000259" key="9">
    <source>
        <dbReference type="PROSITE" id="PS52019"/>
    </source>
</evidence>
<dbReference type="InterPro" id="IPR049552">
    <property type="entry name" value="PKS_DH_N"/>
</dbReference>
<dbReference type="Pfam" id="PF00698">
    <property type="entry name" value="Acyl_transf_1"/>
    <property type="match status" value="1"/>
</dbReference>
<keyword evidence="2" id="KW-0596">Phosphopantetheine</keyword>
<dbReference type="InterPro" id="IPR020841">
    <property type="entry name" value="PKS_Beta-ketoAc_synthase_dom"/>
</dbReference>
<dbReference type="InterPro" id="IPR030918">
    <property type="entry name" value="PT_fungal_PKS"/>
</dbReference>
<dbReference type="Proteomes" id="UP000717328">
    <property type="component" value="Unassembled WGS sequence"/>
</dbReference>
<dbReference type="SUPFAM" id="SSF52151">
    <property type="entry name" value="FabD/lysophospholipase-like"/>
    <property type="match status" value="2"/>
</dbReference>
<dbReference type="InterPro" id="IPR014043">
    <property type="entry name" value="Acyl_transferase_dom"/>
</dbReference>
<dbReference type="GO" id="GO:0006633">
    <property type="term" value="P:fatty acid biosynthetic process"/>
    <property type="evidence" value="ECO:0007669"/>
    <property type="project" value="InterPro"/>
</dbReference>
<dbReference type="InterPro" id="IPR014030">
    <property type="entry name" value="Ketoacyl_synth_N"/>
</dbReference>
<dbReference type="PROSITE" id="PS52004">
    <property type="entry name" value="KS3_2"/>
    <property type="match status" value="1"/>
</dbReference>
<dbReference type="InterPro" id="IPR018201">
    <property type="entry name" value="Ketoacyl_synth_AS"/>
</dbReference>
<dbReference type="Pfam" id="PF00550">
    <property type="entry name" value="PP-binding"/>
    <property type="match status" value="2"/>
</dbReference>
<evidence type="ECO:0000259" key="7">
    <source>
        <dbReference type="PROSITE" id="PS50075"/>
    </source>
</evidence>
<dbReference type="InterPro" id="IPR042104">
    <property type="entry name" value="PKS_dehydratase_sf"/>
</dbReference>
<dbReference type="GO" id="GO:0004315">
    <property type="term" value="F:3-oxoacyl-[acyl-carrier-protein] synthase activity"/>
    <property type="evidence" value="ECO:0007669"/>
    <property type="project" value="InterPro"/>
</dbReference>
<dbReference type="PROSITE" id="PS00606">
    <property type="entry name" value="KS3_1"/>
    <property type="match status" value="1"/>
</dbReference>
<dbReference type="InterPro" id="IPR029058">
    <property type="entry name" value="AB_hydrolase_fold"/>
</dbReference>
<proteinExistence type="predicted"/>
<organism evidence="10 11">
    <name type="scientific">Sphagnurus paluster</name>
    <dbReference type="NCBI Taxonomy" id="117069"/>
    <lineage>
        <taxon>Eukaryota</taxon>
        <taxon>Fungi</taxon>
        <taxon>Dikarya</taxon>
        <taxon>Basidiomycota</taxon>
        <taxon>Agaricomycotina</taxon>
        <taxon>Agaricomycetes</taxon>
        <taxon>Agaricomycetidae</taxon>
        <taxon>Agaricales</taxon>
        <taxon>Tricholomatineae</taxon>
        <taxon>Lyophyllaceae</taxon>
        <taxon>Sphagnurus</taxon>
    </lineage>
</organism>
<dbReference type="InterPro" id="IPR036736">
    <property type="entry name" value="ACP-like_sf"/>
</dbReference>